<gene>
    <name evidence="1" type="ORF">SpAn4DRAFT_2136</name>
</gene>
<dbReference type="EMBL" id="CTRP01000003">
    <property type="protein sequence ID" value="CQR71158.1"/>
    <property type="molecule type" value="Genomic_DNA"/>
</dbReference>
<name>A0A0U1KUR0_9FIRM</name>
<evidence type="ECO:0000313" key="2">
    <source>
        <dbReference type="Proteomes" id="UP000049855"/>
    </source>
</evidence>
<dbReference type="AlphaFoldDB" id="A0A0U1KUR0"/>
<keyword evidence="2" id="KW-1185">Reference proteome</keyword>
<dbReference type="Proteomes" id="UP000049855">
    <property type="component" value="Unassembled WGS sequence"/>
</dbReference>
<evidence type="ECO:0000313" key="1">
    <source>
        <dbReference type="EMBL" id="CQR71158.1"/>
    </source>
</evidence>
<reference evidence="2" key="1">
    <citation type="submission" date="2015-03" db="EMBL/GenBank/DDBJ databases">
        <authorList>
            <person name="Nijsse Bart"/>
        </authorList>
    </citation>
    <scope>NUCLEOTIDE SEQUENCE [LARGE SCALE GENOMIC DNA]</scope>
</reference>
<sequence length="39" mass="4233">MTTPDTGKYHSHSQTCSIMVPPTFEQNIPSQTLTVAAVI</sequence>
<protein>
    <submittedName>
        <fullName evidence="1">Uncharacterized protein</fullName>
    </submittedName>
</protein>
<proteinExistence type="predicted"/>
<organism evidence="1 2">
    <name type="scientific">Sporomusa ovata</name>
    <dbReference type="NCBI Taxonomy" id="2378"/>
    <lineage>
        <taxon>Bacteria</taxon>
        <taxon>Bacillati</taxon>
        <taxon>Bacillota</taxon>
        <taxon>Negativicutes</taxon>
        <taxon>Selenomonadales</taxon>
        <taxon>Sporomusaceae</taxon>
        <taxon>Sporomusa</taxon>
    </lineage>
</organism>
<accession>A0A0U1KUR0</accession>